<name>A0A814B5T8_ADIRI</name>
<evidence type="ECO:0000256" key="9">
    <source>
        <dbReference type="ARBA" id="ARBA00023679"/>
    </source>
</evidence>
<evidence type="ECO:0000256" key="2">
    <source>
        <dbReference type="ARBA" id="ARBA00001947"/>
    </source>
</evidence>
<dbReference type="PROSITE" id="PS51462">
    <property type="entry name" value="NUDIX"/>
    <property type="match status" value="1"/>
</dbReference>
<dbReference type="PROSITE" id="PS00893">
    <property type="entry name" value="NUDIX_BOX"/>
    <property type="match status" value="1"/>
</dbReference>
<comment type="caution">
    <text evidence="11">The sequence shown here is derived from an EMBL/GenBank/DDBJ whole genome shotgun (WGS) entry which is preliminary data.</text>
</comment>
<feature type="domain" description="Nudix hydrolase" evidence="10">
    <location>
        <begin position="231"/>
        <end position="359"/>
    </location>
</feature>
<comment type="similarity">
    <text evidence="3">Belongs to the Nudix hydrolase family. NudC subfamily.</text>
</comment>
<accession>A0A814B5T8</accession>
<dbReference type="PANTHER" id="PTHR42904:SF6">
    <property type="entry name" value="NAD-CAPPED RNA HYDROLASE NUDT12"/>
    <property type="match status" value="1"/>
</dbReference>
<reference evidence="11" key="1">
    <citation type="submission" date="2021-02" db="EMBL/GenBank/DDBJ databases">
        <authorList>
            <person name="Nowell W R."/>
        </authorList>
    </citation>
    <scope>NUCLEOTIDE SEQUENCE</scope>
</reference>
<dbReference type="Pfam" id="PF00293">
    <property type="entry name" value="NUDIX"/>
    <property type="match status" value="1"/>
</dbReference>
<dbReference type="InterPro" id="IPR015376">
    <property type="entry name" value="Znr_NADH_PPase"/>
</dbReference>
<evidence type="ECO:0000256" key="4">
    <source>
        <dbReference type="ARBA" id="ARBA00012381"/>
    </source>
</evidence>
<dbReference type="GO" id="GO:0035529">
    <property type="term" value="F:NADH pyrophosphatase activity"/>
    <property type="evidence" value="ECO:0007669"/>
    <property type="project" value="TreeGrafter"/>
</dbReference>
<proteinExistence type="inferred from homology"/>
<evidence type="ECO:0000313" key="11">
    <source>
        <dbReference type="EMBL" id="CAF0922284.1"/>
    </source>
</evidence>
<dbReference type="InterPro" id="IPR015797">
    <property type="entry name" value="NUDIX_hydrolase-like_dom_sf"/>
</dbReference>
<evidence type="ECO:0000256" key="5">
    <source>
        <dbReference type="ARBA" id="ARBA00022723"/>
    </source>
</evidence>
<keyword evidence="7" id="KW-0460">Magnesium</keyword>
<evidence type="ECO:0000256" key="3">
    <source>
        <dbReference type="ARBA" id="ARBA00009595"/>
    </source>
</evidence>
<dbReference type="InterPro" id="IPR050241">
    <property type="entry name" value="NAD-cap_RNA_hydrolase_NudC"/>
</dbReference>
<dbReference type="InterPro" id="IPR049734">
    <property type="entry name" value="NudC-like_C"/>
</dbReference>
<dbReference type="Gene3D" id="3.90.79.10">
    <property type="entry name" value="Nucleoside Triphosphate Pyrophosphohydrolase"/>
    <property type="match status" value="1"/>
</dbReference>
<dbReference type="Gene3D" id="3.90.79.20">
    <property type="match status" value="1"/>
</dbReference>
<gene>
    <name evidence="11" type="ORF">XAT740_LOCUS9105</name>
</gene>
<keyword evidence="12" id="KW-1185">Reference proteome</keyword>
<dbReference type="Proteomes" id="UP000663828">
    <property type="component" value="Unassembled WGS sequence"/>
</dbReference>
<evidence type="ECO:0000256" key="8">
    <source>
        <dbReference type="ARBA" id="ARBA00023027"/>
    </source>
</evidence>
<dbReference type="CDD" id="cd03429">
    <property type="entry name" value="NUDIX_NADH_pyrophosphatase_Nudt13"/>
    <property type="match status" value="1"/>
</dbReference>
<protein>
    <recommendedName>
        <fullName evidence="4">NAD(+) diphosphatase</fullName>
        <ecNumber evidence="4">3.6.1.22</ecNumber>
    </recommendedName>
</protein>
<dbReference type="EMBL" id="CAJNOR010000463">
    <property type="protein sequence ID" value="CAF0922284.1"/>
    <property type="molecule type" value="Genomic_DNA"/>
</dbReference>
<keyword evidence="6" id="KW-0378">Hydrolase</keyword>
<sequence length="385" mass="43790">MMKQIIKSYLRRLKVMALRPEIHFSSVFEHCAANKHFQCFQGNPLNHLNIHRKSIEDVARHSQSRFLSYRQLKVLFNPEKKQPVWLTYQNLFESDNEPKLTVDQCEVVLLGIGSRLIVDRPSSLTNTEETKIDHKLLNKYLLASEPTPDEYIYFALSIPTQFADNLPGTYLDLRSLLPQLSVIDAALCGHGRALLDWHASYQYCGKCGSPSKSLEGGIRRKCTKCNNTIYPRTDPVAITLVIHSDNEHVLLGRKASFPPLMYTCLAGFIEPGESIPEACSREIWEESGVIVDTKTVRHFDSQPWPFLGGQLMIGCYASAVDETITLHDSELEDCRWFSREDVAEMIQRARNVNLDKNDQGLRIPPPIAIAHQLISNWFSTTTSKT</sequence>
<evidence type="ECO:0000256" key="1">
    <source>
        <dbReference type="ARBA" id="ARBA00001946"/>
    </source>
</evidence>
<dbReference type="AlphaFoldDB" id="A0A814B5T8"/>
<dbReference type="PANTHER" id="PTHR42904">
    <property type="entry name" value="NUDIX HYDROLASE, NUDC SUBFAMILY"/>
    <property type="match status" value="1"/>
</dbReference>
<dbReference type="EC" id="3.6.1.22" evidence="4"/>
<comment type="cofactor">
    <cofactor evidence="1">
        <name>Mg(2+)</name>
        <dbReference type="ChEBI" id="CHEBI:18420"/>
    </cofactor>
</comment>
<dbReference type="InterPro" id="IPR000086">
    <property type="entry name" value="NUDIX_hydrolase_dom"/>
</dbReference>
<evidence type="ECO:0000313" key="12">
    <source>
        <dbReference type="Proteomes" id="UP000663828"/>
    </source>
</evidence>
<dbReference type="GO" id="GO:0019677">
    <property type="term" value="P:NAD+ catabolic process"/>
    <property type="evidence" value="ECO:0007669"/>
    <property type="project" value="TreeGrafter"/>
</dbReference>
<dbReference type="SUPFAM" id="SSF55811">
    <property type="entry name" value="Nudix"/>
    <property type="match status" value="1"/>
</dbReference>
<dbReference type="GO" id="GO:0005777">
    <property type="term" value="C:peroxisome"/>
    <property type="evidence" value="ECO:0007669"/>
    <property type="project" value="TreeGrafter"/>
</dbReference>
<dbReference type="GO" id="GO:0005829">
    <property type="term" value="C:cytosol"/>
    <property type="evidence" value="ECO:0007669"/>
    <property type="project" value="TreeGrafter"/>
</dbReference>
<dbReference type="Pfam" id="PF09297">
    <property type="entry name" value="Zn_ribbon_NUD"/>
    <property type="match status" value="1"/>
</dbReference>
<dbReference type="GO" id="GO:0006742">
    <property type="term" value="P:NADP+ catabolic process"/>
    <property type="evidence" value="ECO:0007669"/>
    <property type="project" value="TreeGrafter"/>
</dbReference>
<dbReference type="GO" id="GO:0046872">
    <property type="term" value="F:metal ion binding"/>
    <property type="evidence" value="ECO:0007669"/>
    <property type="project" value="UniProtKB-KW"/>
</dbReference>
<keyword evidence="8" id="KW-0520">NAD</keyword>
<comment type="cofactor">
    <cofactor evidence="2">
        <name>Zn(2+)</name>
        <dbReference type="ChEBI" id="CHEBI:29105"/>
    </cofactor>
</comment>
<evidence type="ECO:0000256" key="7">
    <source>
        <dbReference type="ARBA" id="ARBA00022842"/>
    </source>
</evidence>
<evidence type="ECO:0000256" key="6">
    <source>
        <dbReference type="ARBA" id="ARBA00022801"/>
    </source>
</evidence>
<comment type="catalytic activity">
    <reaction evidence="9">
        <text>a 5'-end NAD(+)-phospho-ribonucleoside in mRNA + H2O = a 5'-end phospho-adenosine-phospho-ribonucleoside in mRNA + beta-nicotinamide D-ribonucleotide + 2 H(+)</text>
        <dbReference type="Rhea" id="RHEA:60876"/>
        <dbReference type="Rhea" id="RHEA-COMP:15698"/>
        <dbReference type="Rhea" id="RHEA-COMP:15719"/>
        <dbReference type="ChEBI" id="CHEBI:14649"/>
        <dbReference type="ChEBI" id="CHEBI:15377"/>
        <dbReference type="ChEBI" id="CHEBI:15378"/>
        <dbReference type="ChEBI" id="CHEBI:144029"/>
        <dbReference type="ChEBI" id="CHEBI:144051"/>
    </reaction>
    <physiologicalReaction direction="left-to-right" evidence="9">
        <dbReference type="Rhea" id="RHEA:60877"/>
    </physiologicalReaction>
</comment>
<dbReference type="NCBIfam" id="NF001299">
    <property type="entry name" value="PRK00241.1"/>
    <property type="match status" value="1"/>
</dbReference>
<dbReference type="InterPro" id="IPR020084">
    <property type="entry name" value="NUDIX_hydrolase_CS"/>
</dbReference>
<evidence type="ECO:0000259" key="10">
    <source>
        <dbReference type="PROSITE" id="PS51462"/>
    </source>
</evidence>
<organism evidence="11 12">
    <name type="scientific">Adineta ricciae</name>
    <name type="common">Rotifer</name>
    <dbReference type="NCBI Taxonomy" id="249248"/>
    <lineage>
        <taxon>Eukaryota</taxon>
        <taxon>Metazoa</taxon>
        <taxon>Spiralia</taxon>
        <taxon>Gnathifera</taxon>
        <taxon>Rotifera</taxon>
        <taxon>Eurotatoria</taxon>
        <taxon>Bdelloidea</taxon>
        <taxon>Adinetida</taxon>
        <taxon>Adinetidae</taxon>
        <taxon>Adineta</taxon>
    </lineage>
</organism>
<keyword evidence="5" id="KW-0479">Metal-binding</keyword>